<dbReference type="PANTHER" id="PTHR12442">
    <property type="entry name" value="DYNEIN INTERMEDIATE CHAIN"/>
    <property type="match status" value="1"/>
</dbReference>
<dbReference type="InterPro" id="IPR036322">
    <property type="entry name" value="WD40_repeat_dom_sf"/>
</dbReference>
<dbReference type="InterPro" id="IPR001680">
    <property type="entry name" value="WD40_rpt"/>
</dbReference>
<evidence type="ECO:0000256" key="1">
    <source>
        <dbReference type="ARBA" id="ARBA00004496"/>
    </source>
</evidence>
<dbReference type="InterPro" id="IPR050687">
    <property type="entry name" value="Dynein_IC"/>
</dbReference>
<proteinExistence type="predicted"/>
<dbReference type="RefSeq" id="XP_067920696.1">
    <property type="nucleotide sequence ID" value="XM_068067328.1"/>
</dbReference>
<dbReference type="GO" id="GO:0045504">
    <property type="term" value="F:dynein heavy chain binding"/>
    <property type="evidence" value="ECO:0007669"/>
    <property type="project" value="TreeGrafter"/>
</dbReference>
<evidence type="ECO:0000256" key="3">
    <source>
        <dbReference type="ARBA" id="ARBA00022574"/>
    </source>
</evidence>
<feature type="non-terminal residue" evidence="6">
    <location>
        <position position="128"/>
    </location>
</feature>
<comment type="caution">
    <text evidence="6">The sequence shown here is derived from an EMBL/GenBank/DDBJ whole genome shotgun (WGS) entry which is preliminary data.</text>
</comment>
<dbReference type="PANTHER" id="PTHR12442:SF22">
    <property type="entry name" value="CYTOPLASMIC DYNEIN 1 INTERMEDIATE CHAIN-RELATED"/>
    <property type="match status" value="1"/>
</dbReference>
<dbReference type="Gene3D" id="2.130.10.10">
    <property type="entry name" value="YVTN repeat-like/Quinoprotein amine dehydrogenase"/>
    <property type="match status" value="1"/>
</dbReference>
<dbReference type="GO" id="GO:0010970">
    <property type="term" value="P:transport along microtubule"/>
    <property type="evidence" value="ECO:0007669"/>
    <property type="project" value="TreeGrafter"/>
</dbReference>
<accession>A0A2C6KRI0</accession>
<evidence type="ECO:0000256" key="5">
    <source>
        <dbReference type="PROSITE-ProRule" id="PRU00221"/>
    </source>
</evidence>
<dbReference type="InterPro" id="IPR015943">
    <property type="entry name" value="WD40/YVTN_repeat-like_dom_sf"/>
</dbReference>
<protein>
    <submittedName>
        <fullName evidence="6">Cytoplasmic dynein intermediate chain</fullName>
    </submittedName>
</protein>
<comment type="subcellular location">
    <subcellularLocation>
        <location evidence="1">Cytoplasm</location>
    </subcellularLocation>
</comment>
<dbReference type="VEuPathDB" id="ToxoDB:CSUI_007178"/>
<keyword evidence="2" id="KW-0963">Cytoplasm</keyword>
<sequence length="128" mass="14022">MELVGTKNAHNLISVDTDGRLCVWSLQMLGSPTETLDLKRGNKEVCVECIAFTENEVNSLVLGSEDGSIMQANIHGNKPGVYDVHDSHGGAITSLRFHPAPAEPNQRDYTDLLLSTSVDWTIKLWSAK</sequence>
<dbReference type="Proteomes" id="UP000221165">
    <property type="component" value="Unassembled WGS sequence"/>
</dbReference>
<keyword evidence="4" id="KW-0677">Repeat</keyword>
<reference evidence="6 7" key="1">
    <citation type="journal article" date="2017" name="Int. J. Parasitol.">
        <title>The genome of the protozoan parasite Cystoisospora suis and a reverse vaccinology approach to identify vaccine candidates.</title>
        <authorList>
            <person name="Palmieri N."/>
            <person name="Shrestha A."/>
            <person name="Ruttkowski B."/>
            <person name="Beck T."/>
            <person name="Vogl C."/>
            <person name="Tomley F."/>
            <person name="Blake D.P."/>
            <person name="Joachim A."/>
        </authorList>
    </citation>
    <scope>NUCLEOTIDE SEQUENCE [LARGE SCALE GENOMIC DNA]</scope>
    <source>
        <strain evidence="6 7">Wien I</strain>
    </source>
</reference>
<dbReference type="GO" id="GO:0045503">
    <property type="term" value="F:dynein light chain binding"/>
    <property type="evidence" value="ECO:0007669"/>
    <property type="project" value="TreeGrafter"/>
</dbReference>
<dbReference type="SMART" id="SM00320">
    <property type="entry name" value="WD40"/>
    <property type="match status" value="2"/>
</dbReference>
<feature type="repeat" description="WD" evidence="5">
    <location>
        <begin position="85"/>
        <end position="128"/>
    </location>
</feature>
<dbReference type="GO" id="GO:0005737">
    <property type="term" value="C:cytoplasm"/>
    <property type="evidence" value="ECO:0007669"/>
    <property type="project" value="UniProtKB-SubCell"/>
</dbReference>
<dbReference type="SUPFAM" id="SSF50978">
    <property type="entry name" value="WD40 repeat-like"/>
    <property type="match status" value="1"/>
</dbReference>
<dbReference type="Pfam" id="PF00400">
    <property type="entry name" value="WD40"/>
    <property type="match status" value="1"/>
</dbReference>
<dbReference type="AlphaFoldDB" id="A0A2C6KRI0"/>
<dbReference type="GO" id="GO:0005868">
    <property type="term" value="C:cytoplasmic dynein complex"/>
    <property type="evidence" value="ECO:0007669"/>
    <property type="project" value="TreeGrafter"/>
</dbReference>
<evidence type="ECO:0000313" key="7">
    <source>
        <dbReference type="Proteomes" id="UP000221165"/>
    </source>
</evidence>
<name>A0A2C6KRI0_9APIC</name>
<keyword evidence="3 5" id="KW-0853">WD repeat</keyword>
<evidence type="ECO:0000256" key="2">
    <source>
        <dbReference type="ARBA" id="ARBA00022490"/>
    </source>
</evidence>
<keyword evidence="7" id="KW-1185">Reference proteome</keyword>
<gene>
    <name evidence="6" type="ORF">CSUI_007178</name>
</gene>
<dbReference type="PROSITE" id="PS50294">
    <property type="entry name" value="WD_REPEATS_REGION"/>
    <property type="match status" value="1"/>
</dbReference>
<dbReference type="OrthoDB" id="4189at2759"/>
<organism evidence="6 7">
    <name type="scientific">Cystoisospora suis</name>
    <dbReference type="NCBI Taxonomy" id="483139"/>
    <lineage>
        <taxon>Eukaryota</taxon>
        <taxon>Sar</taxon>
        <taxon>Alveolata</taxon>
        <taxon>Apicomplexa</taxon>
        <taxon>Conoidasida</taxon>
        <taxon>Coccidia</taxon>
        <taxon>Eucoccidiorida</taxon>
        <taxon>Eimeriorina</taxon>
        <taxon>Sarcocystidae</taxon>
        <taxon>Cystoisospora</taxon>
    </lineage>
</organism>
<dbReference type="EMBL" id="MIGC01003722">
    <property type="protein sequence ID" value="PHJ18994.1"/>
    <property type="molecule type" value="Genomic_DNA"/>
</dbReference>
<evidence type="ECO:0000256" key="4">
    <source>
        <dbReference type="ARBA" id="ARBA00022737"/>
    </source>
</evidence>
<dbReference type="GeneID" id="94430539"/>
<dbReference type="PROSITE" id="PS50082">
    <property type="entry name" value="WD_REPEATS_2"/>
    <property type="match status" value="1"/>
</dbReference>
<evidence type="ECO:0000313" key="6">
    <source>
        <dbReference type="EMBL" id="PHJ18994.1"/>
    </source>
</evidence>